<evidence type="ECO:0008006" key="14">
    <source>
        <dbReference type="Google" id="ProtNLM"/>
    </source>
</evidence>
<comment type="caution">
    <text evidence="12">The sequence shown here is derived from an EMBL/GenBank/DDBJ whole genome shotgun (WGS) entry which is preliminary data.</text>
</comment>
<evidence type="ECO:0000256" key="5">
    <source>
        <dbReference type="ARBA" id="ARBA00022692"/>
    </source>
</evidence>
<dbReference type="InterPro" id="IPR002659">
    <property type="entry name" value="Glyco_trans_31"/>
</dbReference>
<evidence type="ECO:0000256" key="4">
    <source>
        <dbReference type="ARBA" id="ARBA00022679"/>
    </source>
</evidence>
<sequence length="662" mass="74150">MQASKSTVGTCCRRRTFTNKILPAILQAFIAVALWEGLKSILPLSKTSDENSIKNARSLDETKCPVTDVSQSKTLTLLDLSSVISLAQIPSQGQSPTYHTKVDVYARDEKRDTLILYPAGSIVDFGGLKARITEEILTNEDIGKTDYEVEIDENENNDVKEGLANRKSGPPVKNGTVGQVPFDKAPQITNYVSKDNAEDRVERFKPEDELSQESHGGSRNNANFRIPENQEKLAVRGTSNVKIPQSNKQSAASKGVESKRQSDPFEYLKKLHQNLAKNMASVDSLEASNMGGYDTQRLGNEMSSYGNQFGYSDKDNIHNADSKLFSRGILIDETGERLYADGFLDRVSKLSTELFGKLTNNVSANEEPIKLSMNSPLICANVKDVEVFFLINSAPQNSDLRQRIRDTFVNPLYFRNVKMAHVFLVGKTSSTGLQQSLYQEQSAHQDIVQGDFVDAPENDTVKGLMGMRWVTQYCSLAKYIMKINDIVFVDTDKLFRGLIPATKKIAGKRLMFCDFNPESELTRSGPNGISPELFPGRSRLRPYCKGFAILMTRGVISSLLAASEYVPSIHLDDLYLYGILPFVAGSIDVFDVGSKRAFHGFGLETVNCYKTLMDNCPYVASVALKERFTDLWEMVRARLQKPHQGWENERSLWDVVNYRRRF</sequence>
<dbReference type="PANTHER" id="PTHR11214:SF3">
    <property type="entry name" value="BETA-1,3-GALACTOSYLTRANSFERASE 6"/>
    <property type="match status" value="1"/>
</dbReference>
<feature type="compositionally biased region" description="Polar residues" evidence="10">
    <location>
        <begin position="237"/>
        <end position="252"/>
    </location>
</feature>
<dbReference type="PANTHER" id="PTHR11214">
    <property type="entry name" value="BETA-1,3-N-ACETYLGLUCOSAMINYLTRANSFERASE"/>
    <property type="match status" value="1"/>
</dbReference>
<dbReference type="OrthoDB" id="5957813at2759"/>
<protein>
    <recommendedName>
        <fullName evidence="14">Hexosyltransferase</fullName>
    </recommendedName>
</protein>
<dbReference type="GO" id="GO:0016758">
    <property type="term" value="F:hexosyltransferase activity"/>
    <property type="evidence" value="ECO:0007669"/>
    <property type="project" value="InterPro"/>
</dbReference>
<evidence type="ECO:0000313" key="13">
    <source>
        <dbReference type="Proteomes" id="UP000678393"/>
    </source>
</evidence>
<evidence type="ECO:0000313" key="12">
    <source>
        <dbReference type="EMBL" id="CAG5119882.1"/>
    </source>
</evidence>
<keyword evidence="4" id="KW-0808">Transferase</keyword>
<keyword evidence="8" id="KW-0333">Golgi apparatus</keyword>
<evidence type="ECO:0000256" key="2">
    <source>
        <dbReference type="ARBA" id="ARBA00008661"/>
    </source>
</evidence>
<comment type="similarity">
    <text evidence="2">Belongs to the glycosyltransferase 31 family.</text>
</comment>
<feature type="compositionally biased region" description="Polar residues" evidence="10">
    <location>
        <begin position="213"/>
        <end position="223"/>
    </location>
</feature>
<evidence type="ECO:0000256" key="10">
    <source>
        <dbReference type="SAM" id="MobiDB-lite"/>
    </source>
</evidence>
<accession>A0A8S3YWD4</accession>
<keyword evidence="9 11" id="KW-0472">Membrane</keyword>
<evidence type="ECO:0000256" key="11">
    <source>
        <dbReference type="SAM" id="Phobius"/>
    </source>
</evidence>
<reference evidence="12" key="1">
    <citation type="submission" date="2021-04" db="EMBL/GenBank/DDBJ databases">
        <authorList>
            <consortium name="Molecular Ecology Group"/>
        </authorList>
    </citation>
    <scope>NUCLEOTIDE SEQUENCE</scope>
</reference>
<keyword evidence="7 11" id="KW-1133">Transmembrane helix</keyword>
<dbReference type="Proteomes" id="UP000678393">
    <property type="component" value="Unassembled WGS sequence"/>
</dbReference>
<gene>
    <name evidence="12" type="ORF">CUNI_LOCUS5440</name>
</gene>
<comment type="subcellular location">
    <subcellularLocation>
        <location evidence="1">Golgi apparatus membrane</location>
        <topology evidence="1">Single-pass type II membrane protein</topology>
    </subcellularLocation>
</comment>
<evidence type="ECO:0000256" key="6">
    <source>
        <dbReference type="ARBA" id="ARBA00022968"/>
    </source>
</evidence>
<evidence type="ECO:0000256" key="7">
    <source>
        <dbReference type="ARBA" id="ARBA00022989"/>
    </source>
</evidence>
<evidence type="ECO:0000256" key="1">
    <source>
        <dbReference type="ARBA" id="ARBA00004323"/>
    </source>
</evidence>
<dbReference type="GO" id="GO:0006493">
    <property type="term" value="P:protein O-linked glycosylation"/>
    <property type="evidence" value="ECO:0007669"/>
    <property type="project" value="TreeGrafter"/>
</dbReference>
<evidence type="ECO:0000256" key="8">
    <source>
        <dbReference type="ARBA" id="ARBA00023034"/>
    </source>
</evidence>
<organism evidence="12 13">
    <name type="scientific">Candidula unifasciata</name>
    <dbReference type="NCBI Taxonomy" id="100452"/>
    <lineage>
        <taxon>Eukaryota</taxon>
        <taxon>Metazoa</taxon>
        <taxon>Spiralia</taxon>
        <taxon>Lophotrochozoa</taxon>
        <taxon>Mollusca</taxon>
        <taxon>Gastropoda</taxon>
        <taxon>Heterobranchia</taxon>
        <taxon>Euthyneura</taxon>
        <taxon>Panpulmonata</taxon>
        <taxon>Eupulmonata</taxon>
        <taxon>Stylommatophora</taxon>
        <taxon>Helicina</taxon>
        <taxon>Helicoidea</taxon>
        <taxon>Geomitridae</taxon>
        <taxon>Candidula</taxon>
    </lineage>
</organism>
<feature type="compositionally biased region" description="Basic and acidic residues" evidence="10">
    <location>
        <begin position="195"/>
        <end position="208"/>
    </location>
</feature>
<keyword evidence="6" id="KW-0735">Signal-anchor</keyword>
<dbReference type="GO" id="GO:0000139">
    <property type="term" value="C:Golgi membrane"/>
    <property type="evidence" value="ECO:0007669"/>
    <property type="project" value="UniProtKB-SubCell"/>
</dbReference>
<dbReference type="Pfam" id="PF01762">
    <property type="entry name" value="Galactosyl_T"/>
    <property type="match status" value="1"/>
</dbReference>
<keyword evidence="5 11" id="KW-0812">Transmembrane</keyword>
<keyword evidence="13" id="KW-1185">Reference proteome</keyword>
<proteinExistence type="inferred from homology"/>
<dbReference type="EMBL" id="CAJHNH020000789">
    <property type="protein sequence ID" value="CAG5119882.1"/>
    <property type="molecule type" value="Genomic_DNA"/>
</dbReference>
<keyword evidence="3" id="KW-0328">Glycosyltransferase</keyword>
<name>A0A8S3YWD4_9EUPU</name>
<evidence type="ECO:0000256" key="3">
    <source>
        <dbReference type="ARBA" id="ARBA00022676"/>
    </source>
</evidence>
<feature type="region of interest" description="Disordered" evidence="10">
    <location>
        <begin position="154"/>
        <end position="261"/>
    </location>
</feature>
<feature type="transmembrane region" description="Helical" evidence="11">
    <location>
        <begin position="21"/>
        <end position="38"/>
    </location>
</feature>
<dbReference type="AlphaFoldDB" id="A0A8S3YWD4"/>
<evidence type="ECO:0000256" key="9">
    <source>
        <dbReference type="ARBA" id="ARBA00023136"/>
    </source>
</evidence>